<feature type="region of interest" description="Disordered" evidence="4">
    <location>
        <begin position="331"/>
        <end position="454"/>
    </location>
</feature>
<evidence type="ECO:0000256" key="3">
    <source>
        <dbReference type="SAM" id="Coils"/>
    </source>
</evidence>
<feature type="compositionally biased region" description="Low complexity" evidence="4">
    <location>
        <begin position="780"/>
        <end position="795"/>
    </location>
</feature>
<feature type="compositionally biased region" description="Basic and acidic residues" evidence="4">
    <location>
        <begin position="222"/>
        <end position="232"/>
    </location>
</feature>
<feature type="compositionally biased region" description="Polar residues" evidence="4">
    <location>
        <begin position="189"/>
        <end position="221"/>
    </location>
</feature>
<dbReference type="EMBL" id="NHYE01000578">
    <property type="protein sequence ID" value="PPR04733.1"/>
    <property type="molecule type" value="Genomic_DNA"/>
</dbReference>
<evidence type="ECO:0000256" key="4">
    <source>
        <dbReference type="SAM" id="MobiDB-lite"/>
    </source>
</evidence>
<comment type="subcellular location">
    <subcellularLocation>
        <location evidence="1">Nucleus</location>
    </subcellularLocation>
</comment>
<proteinExistence type="predicted"/>
<dbReference type="Pfam" id="PF05965">
    <property type="entry name" value="FYRC"/>
    <property type="match status" value="1"/>
</dbReference>
<feature type="region of interest" description="Disordered" evidence="4">
    <location>
        <begin position="772"/>
        <end position="873"/>
    </location>
</feature>
<dbReference type="InterPro" id="IPR003888">
    <property type="entry name" value="FYrich_N"/>
</dbReference>
<feature type="compositionally biased region" description="Polar residues" evidence="4">
    <location>
        <begin position="891"/>
        <end position="900"/>
    </location>
</feature>
<dbReference type="GO" id="GO:0005634">
    <property type="term" value="C:nucleus"/>
    <property type="evidence" value="ECO:0007669"/>
    <property type="project" value="UniProtKB-SubCell"/>
</dbReference>
<dbReference type="AlphaFoldDB" id="A0A409YNU2"/>
<evidence type="ECO:0000313" key="6">
    <source>
        <dbReference type="Proteomes" id="UP000284706"/>
    </source>
</evidence>
<accession>A0A409YNU2</accession>
<dbReference type="PROSITE" id="PS51542">
    <property type="entry name" value="FYRN"/>
    <property type="match status" value="1"/>
</dbReference>
<dbReference type="STRING" id="231916.A0A409YNU2"/>
<sequence>MFGWICVCTFSDFPQNKPGEFHSVSPAFPSLLLRSSPFPSTSLLERWTSRRQTPQRMASSANREIAMASLHNEISVSSAQGSSSPDLLEKYRSLKRRFHELEEKMKELEETGRLNINGSVDFLSSTHTPQSSTSDLSRPASTSAHALQESNVRQATGSGVPSHLHSEQIVNNGQRYVNASRQHSELFDTRNNGQTRGSTTADGHSNSQRSPQRSYAQVDQRQSARSDGHESYRPPVVDSDVDMVDSHSSGRANGVGDSSPGRRDSRLRLNGTDIAAIAAAAVAASAGISTPMSTGANHASSSTQQTAPVSDHARLDPIKQQATLSTLANALGAATEPSSSQDANLAVPPAQHQAVSTPASANAEGSVVTASAPATSTTTTASIDPNLDPSLSSDANKSSPSTASMGANDAPDSANKPSNIDTSVGNPSNANATTSSSSATPSSSSSTPSSSLSGNPYLSLSTNLLRAGSSASPPTAHPMFMPYFFYPPTTPSPNSPSYPIPYNPYYYLTPPMIPGPNGVYPPPPASASSPPPQQQPATEPQKVKAKRLKAHTVTTKNISIPMVPRDKKGKPMLPLNVGIMTVISLGEVCMRDHFHTERYIFPVGYEVTRRYLSTLDPTREVVYHCTILDGGDGPKFQIIPSDRPDKPIIAGTATGAWSSIVKQANAIRNRQHSNSVSGPDFFGLGQNTIKHLIQELPNADRLRDYVWQNFVEGGPLGGRHAAVIPALPDEYDSSMPIGAYYPKRDENPNPNLPRGLAHYPQHIIAQAEAQRAQKLAQEQAVATAGPSGSSSTPPTNGVPPPLDPQILAAASAAAGPSAPLTQIQPNQRTTRSATAAATAPQNPQPQQPPHTVSGAAQPSPPGIGSDGPAPSTFAEILQAYPAPPIAAPPTVHQNPAQAAS</sequence>
<keyword evidence="2" id="KW-0539">Nucleus</keyword>
<dbReference type="SMART" id="SM00541">
    <property type="entry name" value="FYRN"/>
    <property type="match status" value="1"/>
</dbReference>
<feature type="compositionally biased region" description="Polar residues" evidence="4">
    <location>
        <begin position="389"/>
        <end position="405"/>
    </location>
</feature>
<reference evidence="5 6" key="1">
    <citation type="journal article" date="2018" name="Evol. Lett.">
        <title>Horizontal gene cluster transfer increased hallucinogenic mushroom diversity.</title>
        <authorList>
            <person name="Reynolds H.T."/>
            <person name="Vijayakumar V."/>
            <person name="Gluck-Thaler E."/>
            <person name="Korotkin H.B."/>
            <person name="Matheny P.B."/>
            <person name="Slot J.C."/>
        </authorList>
    </citation>
    <scope>NUCLEOTIDE SEQUENCE [LARGE SCALE GENOMIC DNA]</scope>
    <source>
        <strain evidence="5 6">SRW20</strain>
    </source>
</reference>
<feature type="coiled-coil region" evidence="3">
    <location>
        <begin position="84"/>
        <end position="111"/>
    </location>
</feature>
<evidence type="ECO:0000256" key="1">
    <source>
        <dbReference type="ARBA" id="ARBA00004123"/>
    </source>
</evidence>
<feature type="compositionally biased region" description="Low complexity" evidence="4">
    <location>
        <begin position="808"/>
        <end position="819"/>
    </location>
</feature>
<evidence type="ECO:0000313" key="5">
    <source>
        <dbReference type="EMBL" id="PPR04733.1"/>
    </source>
</evidence>
<evidence type="ECO:0000256" key="2">
    <source>
        <dbReference type="ARBA" id="ARBA00023242"/>
    </source>
</evidence>
<feature type="region of interest" description="Disordered" evidence="4">
    <location>
        <begin position="518"/>
        <end position="542"/>
    </location>
</feature>
<feature type="compositionally biased region" description="Low complexity" evidence="4">
    <location>
        <begin position="366"/>
        <end position="382"/>
    </location>
</feature>
<feature type="region of interest" description="Disordered" evidence="4">
    <location>
        <begin position="120"/>
        <end position="145"/>
    </location>
</feature>
<dbReference type="Gene3D" id="3.30.160.360">
    <property type="match status" value="1"/>
</dbReference>
<dbReference type="Proteomes" id="UP000284706">
    <property type="component" value="Unassembled WGS sequence"/>
</dbReference>
<feature type="compositionally biased region" description="Pro residues" evidence="4">
    <location>
        <begin position="518"/>
        <end position="534"/>
    </location>
</feature>
<dbReference type="OrthoDB" id="285793at2759"/>
<dbReference type="InParanoid" id="A0A409YNU2"/>
<organism evidence="5 6">
    <name type="scientific">Gymnopilus dilepis</name>
    <dbReference type="NCBI Taxonomy" id="231916"/>
    <lineage>
        <taxon>Eukaryota</taxon>
        <taxon>Fungi</taxon>
        <taxon>Dikarya</taxon>
        <taxon>Basidiomycota</taxon>
        <taxon>Agaricomycotina</taxon>
        <taxon>Agaricomycetes</taxon>
        <taxon>Agaricomycetidae</taxon>
        <taxon>Agaricales</taxon>
        <taxon>Agaricineae</taxon>
        <taxon>Hymenogastraceae</taxon>
        <taxon>Gymnopilus</taxon>
    </lineage>
</organism>
<feature type="region of interest" description="Disordered" evidence="4">
    <location>
        <begin position="186"/>
        <end position="266"/>
    </location>
</feature>
<keyword evidence="3" id="KW-0175">Coiled coil</keyword>
<dbReference type="PROSITE" id="PS51543">
    <property type="entry name" value="FYRC"/>
    <property type="match status" value="1"/>
</dbReference>
<feature type="compositionally biased region" description="Polar residues" evidence="4">
    <location>
        <begin position="292"/>
        <end position="308"/>
    </location>
</feature>
<dbReference type="SMART" id="SM00542">
    <property type="entry name" value="FYRC"/>
    <property type="match status" value="1"/>
</dbReference>
<feature type="compositionally biased region" description="Low complexity" evidence="4">
    <location>
        <begin position="826"/>
        <end position="841"/>
    </location>
</feature>
<feature type="compositionally biased region" description="Polar residues" evidence="4">
    <location>
        <begin position="415"/>
        <end position="425"/>
    </location>
</feature>
<name>A0A409YNU2_9AGAR</name>
<protein>
    <recommendedName>
        <fullName evidence="7">FYR N-terminal domain-containing protein</fullName>
    </recommendedName>
</protein>
<feature type="region of interest" description="Disordered" evidence="4">
    <location>
        <begin position="881"/>
        <end position="900"/>
    </location>
</feature>
<feature type="region of interest" description="Disordered" evidence="4">
    <location>
        <begin position="292"/>
        <end position="311"/>
    </location>
</feature>
<dbReference type="InterPro" id="IPR003889">
    <property type="entry name" value="FYrich_C"/>
</dbReference>
<gene>
    <name evidence="5" type="ORF">CVT26_012868</name>
</gene>
<comment type="caution">
    <text evidence="5">The sequence shown here is derived from an EMBL/GenBank/DDBJ whole genome shotgun (WGS) entry which is preliminary data.</text>
</comment>
<dbReference type="Pfam" id="PF05964">
    <property type="entry name" value="FYRN"/>
    <property type="match status" value="1"/>
</dbReference>
<evidence type="ECO:0008006" key="7">
    <source>
        <dbReference type="Google" id="ProtNLM"/>
    </source>
</evidence>
<feature type="compositionally biased region" description="Low complexity" evidence="4">
    <location>
        <begin position="426"/>
        <end position="451"/>
    </location>
</feature>
<keyword evidence="6" id="KW-1185">Reference proteome</keyword>